<name>A0A8J2HBX6_COTCN</name>
<evidence type="ECO:0000313" key="1">
    <source>
        <dbReference type="EMBL" id="CAG5093439.1"/>
    </source>
</evidence>
<gene>
    <name evidence="1" type="ORF">HICCMSTLAB_LOCUS6829</name>
</gene>
<reference evidence="1" key="1">
    <citation type="submission" date="2021-04" db="EMBL/GenBank/DDBJ databases">
        <authorList>
            <person name="Chebbi M.A.C M."/>
        </authorList>
    </citation>
    <scope>NUCLEOTIDE SEQUENCE</scope>
</reference>
<protein>
    <submittedName>
        <fullName evidence="1">Uncharacterized protein</fullName>
    </submittedName>
</protein>
<proteinExistence type="predicted"/>
<dbReference type="EMBL" id="CAJNRD030001120">
    <property type="protein sequence ID" value="CAG5093439.1"/>
    <property type="molecule type" value="Genomic_DNA"/>
</dbReference>
<keyword evidence="2" id="KW-1185">Reference proteome</keyword>
<dbReference type="Proteomes" id="UP000786811">
    <property type="component" value="Unassembled WGS sequence"/>
</dbReference>
<dbReference type="AlphaFoldDB" id="A0A8J2HBX6"/>
<organism evidence="1 2">
    <name type="scientific">Cotesia congregata</name>
    <name type="common">Parasitoid wasp</name>
    <name type="synonym">Apanteles congregatus</name>
    <dbReference type="NCBI Taxonomy" id="51543"/>
    <lineage>
        <taxon>Eukaryota</taxon>
        <taxon>Metazoa</taxon>
        <taxon>Ecdysozoa</taxon>
        <taxon>Arthropoda</taxon>
        <taxon>Hexapoda</taxon>
        <taxon>Insecta</taxon>
        <taxon>Pterygota</taxon>
        <taxon>Neoptera</taxon>
        <taxon>Endopterygota</taxon>
        <taxon>Hymenoptera</taxon>
        <taxon>Apocrita</taxon>
        <taxon>Ichneumonoidea</taxon>
        <taxon>Braconidae</taxon>
        <taxon>Microgastrinae</taxon>
        <taxon>Cotesia</taxon>
    </lineage>
</organism>
<accession>A0A8J2HBX6</accession>
<sequence length="126" mass="13797">MKKFRTQLSKIANGFIVKTPNQLEPIIVTSMLISGTADTPAKSDFLNFVRFNGAFGCAACCIKGSSGKTNNGSTHIFLAGLKQKKKQYVICPLSPPRIIYLVSTITSTILKGEHHCDDRKKQGNNH</sequence>
<evidence type="ECO:0000313" key="2">
    <source>
        <dbReference type="Proteomes" id="UP000786811"/>
    </source>
</evidence>
<comment type="caution">
    <text evidence="1">The sequence shown here is derived from an EMBL/GenBank/DDBJ whole genome shotgun (WGS) entry which is preliminary data.</text>
</comment>